<name>A0ABV5KPL9_9BACL</name>
<reference evidence="1 2" key="1">
    <citation type="submission" date="2024-09" db="EMBL/GenBank/DDBJ databases">
        <authorList>
            <person name="Sun Q."/>
            <person name="Mori K."/>
        </authorList>
    </citation>
    <scope>NUCLEOTIDE SEQUENCE [LARGE SCALE GENOMIC DNA]</scope>
    <source>
        <strain evidence="1 2">TISTR 2452</strain>
    </source>
</reference>
<dbReference type="Proteomes" id="UP001589747">
    <property type="component" value="Unassembled WGS sequence"/>
</dbReference>
<dbReference type="RefSeq" id="WP_377493958.1">
    <property type="nucleotide sequence ID" value="NZ_JBHMDO010000021.1"/>
</dbReference>
<accession>A0ABV5KPL9</accession>
<gene>
    <name evidence="1" type="ORF">ACFFSY_11535</name>
</gene>
<proteinExistence type="predicted"/>
<evidence type="ECO:0000313" key="2">
    <source>
        <dbReference type="Proteomes" id="UP001589747"/>
    </source>
</evidence>
<protein>
    <submittedName>
        <fullName evidence="1">Uncharacterized protein</fullName>
    </submittedName>
</protein>
<keyword evidence="2" id="KW-1185">Reference proteome</keyword>
<dbReference type="EMBL" id="JBHMDO010000021">
    <property type="protein sequence ID" value="MFB9326546.1"/>
    <property type="molecule type" value="Genomic_DNA"/>
</dbReference>
<organism evidence="1 2">
    <name type="scientific">Paenibacillus aurantiacus</name>
    <dbReference type="NCBI Taxonomy" id="1936118"/>
    <lineage>
        <taxon>Bacteria</taxon>
        <taxon>Bacillati</taxon>
        <taxon>Bacillota</taxon>
        <taxon>Bacilli</taxon>
        <taxon>Bacillales</taxon>
        <taxon>Paenibacillaceae</taxon>
        <taxon>Paenibacillus</taxon>
    </lineage>
</organism>
<evidence type="ECO:0000313" key="1">
    <source>
        <dbReference type="EMBL" id="MFB9326546.1"/>
    </source>
</evidence>
<sequence>MQIVYRNLWTFSGSEMTRRMKAKIEPRIEKLPISKLRKTDTVSISGEFEIRIGDRKLWIIGNASAPEQMKIDVWLYWLTTAFTRLEEGEPTYSLCTGEQGGAVYLFEREGEMLYLSVFRAHDRDPFEPGEPMEGWQRVPMTYESFRRGFLDFRRRLYNELKAQAPEGYRLYFKEDLPSED</sequence>
<comment type="caution">
    <text evidence="1">The sequence shown here is derived from an EMBL/GenBank/DDBJ whole genome shotgun (WGS) entry which is preliminary data.</text>
</comment>